<name>A0A803Q8N4_CANSA</name>
<proteinExistence type="predicted"/>
<evidence type="ECO:0000313" key="2">
    <source>
        <dbReference type="Proteomes" id="UP000596661"/>
    </source>
</evidence>
<evidence type="ECO:0000313" key="1">
    <source>
        <dbReference type="EnsemblPlants" id="cds.evm.model.08.1430"/>
    </source>
</evidence>
<dbReference type="EMBL" id="UZAU01000710">
    <property type="status" value="NOT_ANNOTATED_CDS"/>
    <property type="molecule type" value="Genomic_DNA"/>
</dbReference>
<dbReference type="Proteomes" id="UP000596661">
    <property type="component" value="Chromosome 8"/>
</dbReference>
<keyword evidence="2" id="KW-1185">Reference proteome</keyword>
<protein>
    <submittedName>
        <fullName evidence="1">Uncharacterized protein</fullName>
    </submittedName>
</protein>
<dbReference type="EnsemblPlants" id="evm.model.08.1430">
    <property type="protein sequence ID" value="cds.evm.model.08.1430"/>
    <property type="gene ID" value="evm.TU.08.1430"/>
</dbReference>
<sequence length="156" mass="17377">MKMLKSFLGTSSSKKLKTRVGESVSELGDVLVVGQDYVEEECEEAWPLTTKGKKGPWWVSPSSILTYKRLTNVFNEGLLEGVETFLPHLGQLATNPGEGLCAWSGPMPNKEVQKEKTKLKRHQEPVEQPIRISDDPKVAVHYMIPSIGRDIRGSGR</sequence>
<reference evidence="1" key="1">
    <citation type="submission" date="2018-11" db="EMBL/GenBank/DDBJ databases">
        <authorList>
            <person name="Grassa J C."/>
        </authorList>
    </citation>
    <scope>NUCLEOTIDE SEQUENCE [LARGE SCALE GENOMIC DNA]</scope>
</reference>
<reference evidence="1" key="2">
    <citation type="submission" date="2021-03" db="UniProtKB">
        <authorList>
            <consortium name="EnsemblPlants"/>
        </authorList>
    </citation>
    <scope>IDENTIFICATION</scope>
</reference>
<organism evidence="1 2">
    <name type="scientific">Cannabis sativa</name>
    <name type="common">Hemp</name>
    <name type="synonym">Marijuana</name>
    <dbReference type="NCBI Taxonomy" id="3483"/>
    <lineage>
        <taxon>Eukaryota</taxon>
        <taxon>Viridiplantae</taxon>
        <taxon>Streptophyta</taxon>
        <taxon>Embryophyta</taxon>
        <taxon>Tracheophyta</taxon>
        <taxon>Spermatophyta</taxon>
        <taxon>Magnoliopsida</taxon>
        <taxon>eudicotyledons</taxon>
        <taxon>Gunneridae</taxon>
        <taxon>Pentapetalae</taxon>
        <taxon>rosids</taxon>
        <taxon>fabids</taxon>
        <taxon>Rosales</taxon>
        <taxon>Cannabaceae</taxon>
        <taxon>Cannabis</taxon>
    </lineage>
</organism>
<dbReference type="AlphaFoldDB" id="A0A803Q8N4"/>
<dbReference type="Gramene" id="evm.model.08.1430">
    <property type="protein sequence ID" value="cds.evm.model.08.1430"/>
    <property type="gene ID" value="evm.TU.08.1430"/>
</dbReference>
<accession>A0A803Q8N4</accession>